<evidence type="ECO:0000313" key="2">
    <source>
        <dbReference type="Proteomes" id="UP000789525"/>
    </source>
</evidence>
<name>A0ACA9QV56_9GLOM</name>
<dbReference type="Proteomes" id="UP000789525">
    <property type="component" value="Unassembled WGS sequence"/>
</dbReference>
<gene>
    <name evidence="1" type="ORF">ACOLOM_LOCUS13438</name>
</gene>
<accession>A0ACA9QV56</accession>
<proteinExistence type="predicted"/>
<feature type="non-terminal residue" evidence="1">
    <location>
        <position position="1"/>
    </location>
</feature>
<organism evidence="1 2">
    <name type="scientific">Acaulospora colombiana</name>
    <dbReference type="NCBI Taxonomy" id="27376"/>
    <lineage>
        <taxon>Eukaryota</taxon>
        <taxon>Fungi</taxon>
        <taxon>Fungi incertae sedis</taxon>
        <taxon>Mucoromycota</taxon>
        <taxon>Glomeromycotina</taxon>
        <taxon>Glomeromycetes</taxon>
        <taxon>Diversisporales</taxon>
        <taxon>Acaulosporaceae</taxon>
        <taxon>Acaulospora</taxon>
    </lineage>
</organism>
<comment type="caution">
    <text evidence="1">The sequence shown here is derived from an EMBL/GenBank/DDBJ whole genome shotgun (WGS) entry which is preliminary data.</text>
</comment>
<feature type="non-terminal residue" evidence="1">
    <location>
        <position position="134"/>
    </location>
</feature>
<keyword evidence="2" id="KW-1185">Reference proteome</keyword>
<sequence length="134" mass="15282">LCKEVERKLRETREILNELPEELQGDPVTVVLNLTANFQKDVAILVQGRPEDGESGLLQKFRQHKGAFREAIFQQAPQFKPFRRPSDITEDEPLEPIDTETEPMENGGTEDLEPSGRRDSSSFVYIDEVLKIAE</sequence>
<reference evidence="1" key="1">
    <citation type="submission" date="2021-06" db="EMBL/GenBank/DDBJ databases">
        <authorList>
            <person name="Kallberg Y."/>
            <person name="Tangrot J."/>
            <person name="Rosling A."/>
        </authorList>
    </citation>
    <scope>NUCLEOTIDE SEQUENCE</scope>
    <source>
        <strain evidence="1">CL356</strain>
    </source>
</reference>
<evidence type="ECO:0000313" key="1">
    <source>
        <dbReference type="EMBL" id="CAG8765671.1"/>
    </source>
</evidence>
<dbReference type="EMBL" id="CAJVPT010061649">
    <property type="protein sequence ID" value="CAG8765671.1"/>
    <property type="molecule type" value="Genomic_DNA"/>
</dbReference>
<protein>
    <submittedName>
        <fullName evidence="1">11099_t:CDS:1</fullName>
    </submittedName>
</protein>